<sequence>MVGDSHSIFVETFQVQVQAWKVVKHDVSCYGLVSPVVQVIRCVCSGELERVKPYWGVIALVHHDGEIKRRSREDVKFKSECPTNVFISGRTSLFDLQASIRRRLRLDPGKIVSHIYYRVPQFPELRTTELYVETDVVGASSGGSTPHPQPVQAGPSDVPYHVQCPDDDDACELGDNRSFLRRASNCNCRNVPTPSPHMRHAKLEPMVEEALRCNDSDEEPALIEGDRCDEGGTIPVAREGPSSSKHSNTPLISRH</sequence>
<gene>
    <name evidence="2" type="ORF">PIB30_098369</name>
</gene>
<comment type="caution">
    <text evidence="2">The sequence shown here is derived from an EMBL/GenBank/DDBJ whole genome shotgun (WGS) entry which is preliminary data.</text>
</comment>
<protein>
    <submittedName>
        <fullName evidence="2">Uncharacterized protein</fullName>
    </submittedName>
</protein>
<reference evidence="2 3" key="1">
    <citation type="journal article" date="2023" name="Plants (Basel)">
        <title>Bridging the Gap: Combining Genomics and Transcriptomics Approaches to Understand Stylosanthes scabra, an Orphan Legume from the Brazilian Caatinga.</title>
        <authorList>
            <person name="Ferreira-Neto J.R.C."/>
            <person name="da Silva M.D."/>
            <person name="Binneck E."/>
            <person name="de Melo N.F."/>
            <person name="da Silva R.H."/>
            <person name="de Melo A.L.T.M."/>
            <person name="Pandolfi V."/>
            <person name="Bustamante F.O."/>
            <person name="Brasileiro-Vidal A.C."/>
            <person name="Benko-Iseppon A.M."/>
        </authorList>
    </citation>
    <scope>NUCLEOTIDE SEQUENCE [LARGE SCALE GENOMIC DNA]</scope>
    <source>
        <tissue evidence="2">Leaves</tissue>
    </source>
</reference>
<name>A0ABU6UZ93_9FABA</name>
<dbReference type="EMBL" id="JASCZI010123337">
    <property type="protein sequence ID" value="MED6165308.1"/>
    <property type="molecule type" value="Genomic_DNA"/>
</dbReference>
<proteinExistence type="predicted"/>
<evidence type="ECO:0000256" key="1">
    <source>
        <dbReference type="SAM" id="MobiDB-lite"/>
    </source>
</evidence>
<evidence type="ECO:0000313" key="2">
    <source>
        <dbReference type="EMBL" id="MED6165308.1"/>
    </source>
</evidence>
<feature type="region of interest" description="Disordered" evidence="1">
    <location>
        <begin position="218"/>
        <end position="255"/>
    </location>
</feature>
<organism evidence="2 3">
    <name type="scientific">Stylosanthes scabra</name>
    <dbReference type="NCBI Taxonomy" id="79078"/>
    <lineage>
        <taxon>Eukaryota</taxon>
        <taxon>Viridiplantae</taxon>
        <taxon>Streptophyta</taxon>
        <taxon>Embryophyta</taxon>
        <taxon>Tracheophyta</taxon>
        <taxon>Spermatophyta</taxon>
        <taxon>Magnoliopsida</taxon>
        <taxon>eudicotyledons</taxon>
        <taxon>Gunneridae</taxon>
        <taxon>Pentapetalae</taxon>
        <taxon>rosids</taxon>
        <taxon>fabids</taxon>
        <taxon>Fabales</taxon>
        <taxon>Fabaceae</taxon>
        <taxon>Papilionoideae</taxon>
        <taxon>50 kb inversion clade</taxon>
        <taxon>dalbergioids sensu lato</taxon>
        <taxon>Dalbergieae</taxon>
        <taxon>Pterocarpus clade</taxon>
        <taxon>Stylosanthes</taxon>
    </lineage>
</organism>
<keyword evidence="3" id="KW-1185">Reference proteome</keyword>
<accession>A0ABU6UZ93</accession>
<feature type="compositionally biased region" description="Polar residues" evidence="1">
    <location>
        <begin position="241"/>
        <end position="255"/>
    </location>
</feature>
<evidence type="ECO:0000313" key="3">
    <source>
        <dbReference type="Proteomes" id="UP001341840"/>
    </source>
</evidence>
<dbReference type="Proteomes" id="UP001341840">
    <property type="component" value="Unassembled WGS sequence"/>
</dbReference>